<dbReference type="Gene3D" id="3.30.2460.20">
    <property type="match status" value="1"/>
</dbReference>
<dbReference type="GO" id="GO:0005109">
    <property type="term" value="F:frizzled binding"/>
    <property type="evidence" value="ECO:0007669"/>
    <property type="project" value="TreeGrafter"/>
</dbReference>
<keyword evidence="4" id="KW-0964">Secreted</keyword>
<dbReference type="GO" id="GO:0060070">
    <property type="term" value="P:canonical Wnt signaling pathway"/>
    <property type="evidence" value="ECO:0007669"/>
    <property type="project" value="TreeGrafter"/>
</dbReference>
<comment type="similarity">
    <text evidence="2 8">Belongs to the Wnt family.</text>
</comment>
<dbReference type="SMART" id="SM00097">
    <property type="entry name" value="WNT1"/>
    <property type="match status" value="1"/>
</dbReference>
<dbReference type="InterPro" id="IPR005817">
    <property type="entry name" value="Wnt"/>
</dbReference>
<dbReference type="GO" id="GO:0005615">
    <property type="term" value="C:extracellular space"/>
    <property type="evidence" value="ECO:0007669"/>
    <property type="project" value="TreeGrafter"/>
</dbReference>
<keyword evidence="5" id="KW-0272">Extracellular matrix</keyword>
<feature type="signal peptide" evidence="9">
    <location>
        <begin position="1"/>
        <end position="22"/>
    </location>
</feature>
<comment type="function">
    <text evidence="8">Ligand for members of the frizzled family of seven transmembrane receptors.</text>
</comment>
<keyword evidence="7" id="KW-1015">Disulfide bond</keyword>
<evidence type="ECO:0000256" key="5">
    <source>
        <dbReference type="ARBA" id="ARBA00022530"/>
    </source>
</evidence>
<dbReference type="Pfam" id="PF00110">
    <property type="entry name" value="wnt"/>
    <property type="match status" value="1"/>
</dbReference>
<dbReference type="PANTHER" id="PTHR12027:SF81">
    <property type="entry name" value="WNT INHIBITOR OF DORSAL PROTEIN"/>
    <property type="match status" value="1"/>
</dbReference>
<keyword evidence="3 8" id="KW-0217">Developmental protein</keyword>
<evidence type="ECO:0000256" key="8">
    <source>
        <dbReference type="RuleBase" id="RU003500"/>
    </source>
</evidence>
<proteinExistence type="inferred from homology"/>
<evidence type="ECO:0000256" key="1">
    <source>
        <dbReference type="ARBA" id="ARBA00004498"/>
    </source>
</evidence>
<dbReference type="RefSeq" id="XP_031552978.1">
    <property type="nucleotide sequence ID" value="XM_031697118.1"/>
</dbReference>
<keyword evidence="9" id="KW-0732">Signal</keyword>
<organism evidence="10 11">
    <name type="scientific">Actinia tenebrosa</name>
    <name type="common">Australian red waratah sea anemone</name>
    <dbReference type="NCBI Taxonomy" id="6105"/>
    <lineage>
        <taxon>Eukaryota</taxon>
        <taxon>Metazoa</taxon>
        <taxon>Cnidaria</taxon>
        <taxon>Anthozoa</taxon>
        <taxon>Hexacorallia</taxon>
        <taxon>Actiniaria</taxon>
        <taxon>Actiniidae</taxon>
        <taxon>Actinia</taxon>
    </lineage>
</organism>
<accession>A0A6P8HD36</accession>
<evidence type="ECO:0000313" key="10">
    <source>
        <dbReference type="Proteomes" id="UP000515163"/>
    </source>
</evidence>
<dbReference type="CDD" id="cd13113">
    <property type="entry name" value="Wnt"/>
    <property type="match status" value="1"/>
</dbReference>
<dbReference type="GO" id="GO:0045165">
    <property type="term" value="P:cell fate commitment"/>
    <property type="evidence" value="ECO:0007669"/>
    <property type="project" value="TreeGrafter"/>
</dbReference>
<comment type="subcellular location">
    <subcellularLocation>
        <location evidence="1 8">Secreted</location>
        <location evidence="1 8">Extracellular space</location>
        <location evidence="1 8">Extracellular matrix</location>
    </subcellularLocation>
</comment>
<gene>
    <name evidence="11" type="primary">LOC116290125</name>
</gene>
<keyword evidence="10" id="KW-1185">Reference proteome</keyword>
<evidence type="ECO:0000256" key="4">
    <source>
        <dbReference type="ARBA" id="ARBA00022525"/>
    </source>
</evidence>
<name>A0A6P8HD36_ACTTE</name>
<sequence>MTRVVFFVTIFLLFSFATSLSGAKWSALKILQTGREAYEKLTESVREGAKLGLTECKKQFSYEKWNCSITFRNKRLADMPIFIQSSLPLANKETAFVHSISAAGVTYRLTQDCRRGKFENCDCVQSKKKSAKEWGGCHDNFKFGDTLAKHFLDVLEKNNKARSAMNIHNNEVGRKAVRATLMKECKCHGVCGSCSTKTCWKQLAPFEKVGNYLKEKYLKAKEVRVKKDKLVQKIKPKTFQPIAKKDRSLVFIESSPDYCRYNATAGSLGVLGRVCYSDSPNYAKCNNLCTACGYNIQKKLLVRSVKCECKFEWCCRVKCKTCMQLAAMTTCHR</sequence>
<dbReference type="AlphaFoldDB" id="A0A6P8HD36"/>
<dbReference type="FunCoup" id="A0A6P8HD36">
    <property type="interactions" value="243"/>
</dbReference>
<dbReference type="Proteomes" id="UP000515163">
    <property type="component" value="Unplaced"/>
</dbReference>
<dbReference type="KEGG" id="aten:116290125"/>
<evidence type="ECO:0000313" key="11">
    <source>
        <dbReference type="RefSeq" id="XP_031552978.1"/>
    </source>
</evidence>
<dbReference type="GeneID" id="116290125"/>
<dbReference type="PRINTS" id="PR01349">
    <property type="entry name" value="WNTPROTEIN"/>
</dbReference>
<evidence type="ECO:0000256" key="6">
    <source>
        <dbReference type="ARBA" id="ARBA00022687"/>
    </source>
</evidence>
<reference evidence="11" key="1">
    <citation type="submission" date="2025-08" db="UniProtKB">
        <authorList>
            <consortium name="RefSeq"/>
        </authorList>
    </citation>
    <scope>IDENTIFICATION</scope>
    <source>
        <tissue evidence="11">Tentacle</tissue>
    </source>
</reference>
<evidence type="ECO:0000256" key="9">
    <source>
        <dbReference type="SAM" id="SignalP"/>
    </source>
</evidence>
<evidence type="ECO:0000256" key="2">
    <source>
        <dbReference type="ARBA" id="ARBA00005683"/>
    </source>
</evidence>
<protein>
    <recommendedName>
        <fullName evidence="8">Protein Wnt</fullName>
    </recommendedName>
</protein>
<dbReference type="GO" id="GO:0005125">
    <property type="term" value="F:cytokine activity"/>
    <property type="evidence" value="ECO:0007669"/>
    <property type="project" value="TreeGrafter"/>
</dbReference>
<dbReference type="PANTHER" id="PTHR12027">
    <property type="entry name" value="WNT RELATED"/>
    <property type="match status" value="1"/>
</dbReference>
<dbReference type="GO" id="GO:0030182">
    <property type="term" value="P:neuron differentiation"/>
    <property type="evidence" value="ECO:0007669"/>
    <property type="project" value="TreeGrafter"/>
</dbReference>
<feature type="chain" id="PRO_5027784672" description="Protein Wnt" evidence="9">
    <location>
        <begin position="23"/>
        <end position="333"/>
    </location>
</feature>
<dbReference type="InParanoid" id="A0A6P8HD36"/>
<evidence type="ECO:0000256" key="3">
    <source>
        <dbReference type="ARBA" id="ARBA00022473"/>
    </source>
</evidence>
<evidence type="ECO:0000256" key="7">
    <source>
        <dbReference type="ARBA" id="ARBA00023157"/>
    </source>
</evidence>
<dbReference type="OrthoDB" id="5945655at2759"/>
<dbReference type="InterPro" id="IPR043158">
    <property type="entry name" value="Wnt_C"/>
</dbReference>
<keyword evidence="6 8" id="KW-0879">Wnt signaling pathway</keyword>